<sequence length="221" mass="25147">MEDMNSRQSLKGKMVENIKNYILDAQLTAGDKLPTERKLAEEYQVSRSVVREALSYLENTGVTESVQGKGTIVKAHDITPLIEGFLFSFQVSRGNLKDLMMLRLTFELAAIDVIERDETSLEAIERILVDNPETFTIDDDKAFHQSILEAVNVPLFKQMSAVVHAYFYQTPIKSSERDNQLSIDDHQAIYEALKAKHYAKAKTLLTKHLLRGAKFYDENCN</sequence>
<evidence type="ECO:0000256" key="2">
    <source>
        <dbReference type="ARBA" id="ARBA00023125"/>
    </source>
</evidence>
<dbReference type="InterPro" id="IPR036390">
    <property type="entry name" value="WH_DNA-bd_sf"/>
</dbReference>
<proteinExistence type="predicted"/>
<dbReference type="PANTHER" id="PTHR43537">
    <property type="entry name" value="TRANSCRIPTIONAL REGULATOR, GNTR FAMILY"/>
    <property type="match status" value="1"/>
</dbReference>
<dbReference type="InterPro" id="IPR036388">
    <property type="entry name" value="WH-like_DNA-bd_sf"/>
</dbReference>
<organism evidence="4 5">
    <name type="scientific">Staphylococcus hyicus</name>
    <dbReference type="NCBI Taxonomy" id="1284"/>
    <lineage>
        <taxon>Bacteria</taxon>
        <taxon>Bacillati</taxon>
        <taxon>Bacillota</taxon>
        <taxon>Bacilli</taxon>
        <taxon>Bacillales</taxon>
        <taxon>Staphylococcaceae</taxon>
        <taxon>Staphylococcus</taxon>
    </lineage>
</organism>
<dbReference type="GeneID" id="41072434"/>
<dbReference type="CDD" id="cd07377">
    <property type="entry name" value="WHTH_GntR"/>
    <property type="match status" value="1"/>
</dbReference>
<dbReference type="GO" id="GO:0003700">
    <property type="term" value="F:DNA-binding transcription factor activity"/>
    <property type="evidence" value="ECO:0007669"/>
    <property type="project" value="InterPro"/>
</dbReference>
<keyword evidence="1" id="KW-0805">Transcription regulation</keyword>
<dbReference type="STRING" id="1284.SHYC_02990"/>
<name>A0A0A8HN45_STAHY</name>
<dbReference type="GO" id="GO:0003677">
    <property type="term" value="F:DNA binding"/>
    <property type="evidence" value="ECO:0007669"/>
    <property type="project" value="UniProtKB-KW"/>
</dbReference>
<dbReference type="SMART" id="SM00345">
    <property type="entry name" value="HTH_GNTR"/>
    <property type="match status" value="1"/>
</dbReference>
<accession>A0A0A8HN45</accession>
<dbReference type="PANTHER" id="PTHR43537:SF5">
    <property type="entry name" value="UXU OPERON TRANSCRIPTIONAL REGULATOR"/>
    <property type="match status" value="1"/>
</dbReference>
<gene>
    <name evidence="4" type="ORF">BUZ57_08880</name>
</gene>
<protein>
    <submittedName>
        <fullName evidence="4">FadR family transcriptional regulator</fullName>
    </submittedName>
</protein>
<dbReference type="SUPFAM" id="SSF48008">
    <property type="entry name" value="GntR ligand-binding domain-like"/>
    <property type="match status" value="1"/>
</dbReference>
<dbReference type="SMART" id="SM00895">
    <property type="entry name" value="FCD"/>
    <property type="match status" value="1"/>
</dbReference>
<dbReference type="Gene3D" id="1.20.120.530">
    <property type="entry name" value="GntR ligand-binding domain-like"/>
    <property type="match status" value="1"/>
</dbReference>
<keyword evidence="3" id="KW-0804">Transcription</keyword>
<evidence type="ECO:0000313" key="5">
    <source>
        <dbReference type="Proteomes" id="UP000285625"/>
    </source>
</evidence>
<dbReference type="InterPro" id="IPR000524">
    <property type="entry name" value="Tscrpt_reg_HTH_GntR"/>
</dbReference>
<evidence type="ECO:0000256" key="3">
    <source>
        <dbReference type="ARBA" id="ARBA00023163"/>
    </source>
</evidence>
<dbReference type="KEGG" id="shu:SHYC_02990"/>
<dbReference type="PRINTS" id="PR00035">
    <property type="entry name" value="HTHGNTR"/>
</dbReference>
<dbReference type="AlphaFoldDB" id="A0A0A8HN45"/>
<dbReference type="PROSITE" id="PS50949">
    <property type="entry name" value="HTH_GNTR"/>
    <property type="match status" value="1"/>
</dbReference>
<dbReference type="Gene3D" id="1.10.10.10">
    <property type="entry name" value="Winged helix-like DNA-binding domain superfamily/Winged helix DNA-binding domain"/>
    <property type="match status" value="1"/>
</dbReference>
<dbReference type="SUPFAM" id="SSF46785">
    <property type="entry name" value="Winged helix' DNA-binding domain"/>
    <property type="match status" value="1"/>
</dbReference>
<dbReference type="RefSeq" id="WP_039644394.1">
    <property type="nucleotide sequence ID" value="NZ_CP008747.1"/>
</dbReference>
<dbReference type="InterPro" id="IPR008920">
    <property type="entry name" value="TF_FadR/GntR_C"/>
</dbReference>
<dbReference type="Pfam" id="PF07729">
    <property type="entry name" value="FCD"/>
    <property type="match status" value="1"/>
</dbReference>
<comment type="caution">
    <text evidence="4">The sequence shown here is derived from an EMBL/GenBank/DDBJ whole genome shotgun (WGS) entry which is preliminary data.</text>
</comment>
<reference evidence="4 5" key="1">
    <citation type="journal article" date="2016" name="Front. Microbiol.">
        <title>Comprehensive Phylogenetic Analysis of Bovine Non-aureus Staphylococci Species Based on Whole-Genome Sequencing.</title>
        <authorList>
            <person name="Naushad S."/>
            <person name="Barkema H.W."/>
            <person name="Luby C."/>
            <person name="Condas L.A."/>
            <person name="Nobrega D.B."/>
            <person name="Carson D.A."/>
            <person name="De Buck J."/>
        </authorList>
    </citation>
    <scope>NUCLEOTIDE SEQUENCE [LARGE SCALE GENOMIC DNA]</scope>
    <source>
        <strain evidence="4 5">SNUC 5959</strain>
    </source>
</reference>
<dbReference type="EMBL" id="QXVO01000027">
    <property type="protein sequence ID" value="RIO44720.1"/>
    <property type="molecule type" value="Genomic_DNA"/>
</dbReference>
<evidence type="ECO:0000313" key="4">
    <source>
        <dbReference type="EMBL" id="RIO44720.1"/>
    </source>
</evidence>
<dbReference type="InterPro" id="IPR011711">
    <property type="entry name" value="GntR_C"/>
</dbReference>
<evidence type="ECO:0000256" key="1">
    <source>
        <dbReference type="ARBA" id="ARBA00023015"/>
    </source>
</evidence>
<dbReference type="HOGENOM" id="CLU_017584_9_3_9"/>
<dbReference type="Proteomes" id="UP000285625">
    <property type="component" value="Unassembled WGS sequence"/>
</dbReference>
<dbReference type="Pfam" id="PF00392">
    <property type="entry name" value="GntR"/>
    <property type="match status" value="1"/>
</dbReference>
<keyword evidence="2" id="KW-0238">DNA-binding</keyword>